<dbReference type="PANTHER" id="PTHR43300">
    <property type="entry name" value="ACETYLTRANSFERASE"/>
    <property type="match status" value="1"/>
</dbReference>
<gene>
    <name evidence="1" type="ORF">AAVZ08_00465</name>
</gene>
<comment type="caution">
    <text evidence="1">The sequence shown here is derived from an EMBL/GenBank/DDBJ whole genome shotgun (WGS) entry which is preliminary data.</text>
</comment>
<evidence type="ECO:0000313" key="2">
    <source>
        <dbReference type="Proteomes" id="UP001456307"/>
    </source>
</evidence>
<proteinExistence type="predicted"/>
<name>A0ABV0I1T2_9LACO</name>
<evidence type="ECO:0000313" key="1">
    <source>
        <dbReference type="EMBL" id="MEO5285123.1"/>
    </source>
</evidence>
<dbReference type="CDD" id="cd03349">
    <property type="entry name" value="LbH_XAT"/>
    <property type="match status" value="1"/>
</dbReference>
<dbReference type="InterPro" id="IPR050179">
    <property type="entry name" value="Trans_hexapeptide_repeat"/>
</dbReference>
<accession>A0ABV0I1T2</accession>
<sequence>MLGLKSRLEFHRFKKKWRKRNLNNFTTVNNIFQIQNVIVGNYSYGAIEFRAITNNKLFIGNYCSIAENVTFLAGLDHPTNLVSTYPFKSYFMNGIDAISKGDIIVDDDVWIGYGVTILSGVHISQGAIIAAGAVVTKDVPPYAIVGGVPAKILKYRFSNEIIQELLKINYEHLNPQVILKNKKIMYQKIESVEQAKELVQRLQNSN</sequence>
<dbReference type="EMBL" id="JBCNVT010000001">
    <property type="protein sequence ID" value="MEO5285123.1"/>
    <property type="molecule type" value="Genomic_DNA"/>
</dbReference>
<dbReference type="Proteomes" id="UP001456307">
    <property type="component" value="Unassembled WGS sequence"/>
</dbReference>
<dbReference type="Gene3D" id="2.160.10.10">
    <property type="entry name" value="Hexapeptide repeat proteins"/>
    <property type="match status" value="1"/>
</dbReference>
<reference evidence="1 2" key="1">
    <citation type="submission" date="2024-04" db="EMBL/GenBank/DDBJ databases">
        <title>Limosilactobacillus allomucosae sp. nov., a novel species isolated from wild boar faecal samples as potential probiotics for domestic pigs.</title>
        <authorList>
            <person name="Chen B."/>
        </authorList>
    </citation>
    <scope>NUCLEOTIDE SEQUENCE [LARGE SCALE GENOMIC DNA]</scope>
    <source>
        <strain evidence="1 2">WILCCON 0055</strain>
    </source>
</reference>
<dbReference type="RefSeq" id="WP_347985200.1">
    <property type="nucleotide sequence ID" value="NZ_JBCNVT010000001.1"/>
</dbReference>
<organism evidence="1 2">
    <name type="scientific">Limosilactobacillus allomucosae</name>
    <dbReference type="NCBI Taxonomy" id="3142938"/>
    <lineage>
        <taxon>Bacteria</taxon>
        <taxon>Bacillati</taxon>
        <taxon>Bacillota</taxon>
        <taxon>Bacilli</taxon>
        <taxon>Lactobacillales</taxon>
        <taxon>Lactobacillaceae</taxon>
        <taxon>Limosilactobacillus</taxon>
    </lineage>
</organism>
<protein>
    <submittedName>
        <fullName evidence="1">Antibiotic acetyltransferase</fullName>
    </submittedName>
</protein>
<keyword evidence="2" id="KW-1185">Reference proteome</keyword>
<dbReference type="PANTHER" id="PTHR43300:SF11">
    <property type="entry name" value="ACETYLTRANSFERASE RV3034C-RELATED"/>
    <property type="match status" value="1"/>
</dbReference>
<dbReference type="InterPro" id="IPR011004">
    <property type="entry name" value="Trimer_LpxA-like_sf"/>
</dbReference>
<dbReference type="SUPFAM" id="SSF51161">
    <property type="entry name" value="Trimeric LpxA-like enzymes"/>
    <property type="match status" value="1"/>
</dbReference>